<evidence type="ECO:0000256" key="2">
    <source>
        <dbReference type="ARBA" id="ARBA00006434"/>
    </source>
</evidence>
<dbReference type="PANTHER" id="PTHR42985">
    <property type="entry name" value="SODIUM-COUPLED MONOCARBOXYLATE TRANSPORTER"/>
    <property type="match status" value="1"/>
</dbReference>
<reference evidence="13" key="1">
    <citation type="submission" date="2023-03" db="EMBL/GenBank/DDBJ databases">
        <title>Lomoglobus Profundus gen. nov., sp. nov., a novel member of the phylum Verrucomicrobia, isolated from deep-marine sediment of South China Sea.</title>
        <authorList>
            <person name="Ahmad T."/>
            <person name="Ishaq S.E."/>
            <person name="Wang F."/>
        </authorList>
    </citation>
    <scope>NUCLEOTIDE SEQUENCE</scope>
    <source>
        <strain evidence="13">LMO-M01</strain>
    </source>
</reference>
<feature type="transmembrane region" description="Helical" evidence="12">
    <location>
        <begin position="86"/>
        <end position="110"/>
    </location>
</feature>
<keyword evidence="10" id="KW-0739">Sodium transport</keyword>
<dbReference type="Proteomes" id="UP001218638">
    <property type="component" value="Chromosome"/>
</dbReference>
<comment type="subcellular location">
    <subcellularLocation>
        <location evidence="1">Cell membrane</location>
        <topology evidence="1">Multi-pass membrane protein</topology>
    </subcellularLocation>
</comment>
<evidence type="ECO:0000313" key="13">
    <source>
        <dbReference type="EMBL" id="WED64814.1"/>
    </source>
</evidence>
<feature type="transmembrane region" description="Helical" evidence="12">
    <location>
        <begin position="6"/>
        <end position="24"/>
    </location>
</feature>
<evidence type="ECO:0000256" key="3">
    <source>
        <dbReference type="ARBA" id="ARBA00022448"/>
    </source>
</evidence>
<evidence type="ECO:0000313" key="14">
    <source>
        <dbReference type="Proteomes" id="UP001218638"/>
    </source>
</evidence>
<keyword evidence="14" id="KW-1185">Reference proteome</keyword>
<dbReference type="EMBL" id="CP119075">
    <property type="protein sequence ID" value="WED64814.1"/>
    <property type="molecule type" value="Genomic_DNA"/>
</dbReference>
<dbReference type="GO" id="GO:0015293">
    <property type="term" value="F:symporter activity"/>
    <property type="evidence" value="ECO:0007669"/>
    <property type="project" value="TreeGrafter"/>
</dbReference>
<feature type="transmembrane region" description="Helical" evidence="12">
    <location>
        <begin position="232"/>
        <end position="250"/>
    </location>
</feature>
<evidence type="ECO:0000256" key="5">
    <source>
        <dbReference type="ARBA" id="ARBA00022692"/>
    </source>
</evidence>
<dbReference type="AlphaFoldDB" id="A0AAE9ZXB8"/>
<dbReference type="KEGG" id="slom:PXH66_20915"/>
<feature type="transmembrane region" description="Helical" evidence="12">
    <location>
        <begin position="271"/>
        <end position="299"/>
    </location>
</feature>
<keyword evidence="3" id="KW-0813">Transport</keyword>
<dbReference type="InterPro" id="IPR038377">
    <property type="entry name" value="Na/Glc_symporter_sf"/>
</dbReference>
<dbReference type="InterPro" id="IPR051163">
    <property type="entry name" value="Sodium:Solute_Symporter_SSF"/>
</dbReference>
<dbReference type="PROSITE" id="PS50283">
    <property type="entry name" value="NA_SOLUT_SYMP_3"/>
    <property type="match status" value="1"/>
</dbReference>
<dbReference type="GO" id="GO:0006814">
    <property type="term" value="P:sodium ion transport"/>
    <property type="evidence" value="ECO:0007669"/>
    <property type="project" value="UniProtKB-KW"/>
</dbReference>
<accession>A0AAE9ZXB8</accession>
<feature type="transmembrane region" description="Helical" evidence="12">
    <location>
        <begin position="122"/>
        <end position="145"/>
    </location>
</feature>
<comment type="similarity">
    <text evidence="2 11">Belongs to the sodium:solute symporter (SSF) (TC 2.A.21) family.</text>
</comment>
<feature type="transmembrane region" description="Helical" evidence="12">
    <location>
        <begin position="40"/>
        <end position="66"/>
    </location>
</feature>
<evidence type="ECO:0000256" key="1">
    <source>
        <dbReference type="ARBA" id="ARBA00004651"/>
    </source>
</evidence>
<keyword evidence="9 12" id="KW-0472">Membrane</keyword>
<feature type="transmembrane region" description="Helical" evidence="12">
    <location>
        <begin position="457"/>
        <end position="478"/>
    </location>
</feature>
<keyword evidence="8" id="KW-0406">Ion transport</keyword>
<dbReference type="RefSeq" id="WP_330931923.1">
    <property type="nucleotide sequence ID" value="NZ_CP119075.1"/>
</dbReference>
<protein>
    <submittedName>
        <fullName evidence="13">Sodium/solute symporter</fullName>
    </submittedName>
</protein>
<proteinExistence type="inferred from homology"/>
<evidence type="ECO:0000256" key="4">
    <source>
        <dbReference type="ARBA" id="ARBA00022475"/>
    </source>
</evidence>
<keyword evidence="7" id="KW-0915">Sodium</keyword>
<evidence type="ECO:0000256" key="8">
    <source>
        <dbReference type="ARBA" id="ARBA00023065"/>
    </source>
</evidence>
<sequence length="520" mass="54954">MQSLDWIILTLYLGAMIGLSLWLARGQEDEHDYYVGGRKLSWWAVGISIVATQSSAISFVSIPAFVALRPGGGLTWLQYELAVPLAMLFLLVFLVPYLRALSLVSVFEFLRVRFGAPTGKALAIIFLLSRGLATGIGVYATGLVLAPMLEWSLTSTLLLIGVVAVIYDTIGGIKAVVASDVVQLALMMGGVIFAIGLACAEVGGAGAAWEALGAERRTAVDWSTGIGDGATAPFWAFLVGGFFLYASYYGTDQSQVQRLLSTSSPREAQKAVLLGGLLRLPLTLLYVALGVAIGAVFALSPELQAAVPADKLDALVPQFILLYVPAGFKGLILAAILAAAMSSVDSALNSLSAVTMRDFVTPLLKPDTPHHLRWSKITTLAWGVLVTGAAFLAGGIDRTVIEAINKIGSAFYGPVLATFLLGIFTRRARGKAMLIGVLAGVAANMLVWISGWPVHWMWWNVLGCAVTVVTALSGDMVWKQANDGAPKLPLASRPDREVGWAAAALLAAFGVTLALVVGLH</sequence>
<evidence type="ECO:0000256" key="12">
    <source>
        <dbReference type="SAM" id="Phobius"/>
    </source>
</evidence>
<gene>
    <name evidence="13" type="ORF">PXH66_20915</name>
</gene>
<dbReference type="GO" id="GO:0005886">
    <property type="term" value="C:plasma membrane"/>
    <property type="evidence" value="ECO:0007669"/>
    <property type="project" value="UniProtKB-SubCell"/>
</dbReference>
<organism evidence="13 14">
    <name type="scientific">Synoicihabitans lomoniglobus</name>
    <dbReference type="NCBI Taxonomy" id="2909285"/>
    <lineage>
        <taxon>Bacteria</taxon>
        <taxon>Pseudomonadati</taxon>
        <taxon>Verrucomicrobiota</taxon>
        <taxon>Opitutia</taxon>
        <taxon>Opitutales</taxon>
        <taxon>Opitutaceae</taxon>
        <taxon>Synoicihabitans</taxon>
    </lineage>
</organism>
<dbReference type="PANTHER" id="PTHR42985:SF40">
    <property type="entry name" value="LD47995P-RELATED"/>
    <property type="match status" value="1"/>
</dbReference>
<keyword evidence="5 12" id="KW-0812">Transmembrane</keyword>
<keyword evidence="4" id="KW-1003">Cell membrane</keyword>
<feature type="transmembrane region" description="Helical" evidence="12">
    <location>
        <begin position="184"/>
        <end position="212"/>
    </location>
</feature>
<evidence type="ECO:0000256" key="11">
    <source>
        <dbReference type="RuleBase" id="RU362091"/>
    </source>
</evidence>
<feature type="transmembrane region" description="Helical" evidence="12">
    <location>
        <begin position="432"/>
        <end position="451"/>
    </location>
</feature>
<evidence type="ECO:0000256" key="10">
    <source>
        <dbReference type="ARBA" id="ARBA00023201"/>
    </source>
</evidence>
<evidence type="ECO:0000256" key="6">
    <source>
        <dbReference type="ARBA" id="ARBA00022989"/>
    </source>
</evidence>
<name>A0AAE9ZXB8_9BACT</name>
<evidence type="ECO:0000256" key="7">
    <source>
        <dbReference type="ARBA" id="ARBA00023053"/>
    </source>
</evidence>
<feature type="transmembrane region" description="Helical" evidence="12">
    <location>
        <begin position="319"/>
        <end position="340"/>
    </location>
</feature>
<feature type="transmembrane region" description="Helical" evidence="12">
    <location>
        <begin position="407"/>
        <end position="425"/>
    </location>
</feature>
<dbReference type="InterPro" id="IPR001734">
    <property type="entry name" value="Na/solute_symporter"/>
</dbReference>
<dbReference type="NCBIfam" id="TIGR00813">
    <property type="entry name" value="sss"/>
    <property type="match status" value="1"/>
</dbReference>
<dbReference type="Pfam" id="PF00474">
    <property type="entry name" value="SSF"/>
    <property type="match status" value="1"/>
</dbReference>
<feature type="transmembrane region" description="Helical" evidence="12">
    <location>
        <begin position="380"/>
        <end position="401"/>
    </location>
</feature>
<evidence type="ECO:0000256" key="9">
    <source>
        <dbReference type="ARBA" id="ARBA00023136"/>
    </source>
</evidence>
<feature type="transmembrane region" description="Helical" evidence="12">
    <location>
        <begin position="498"/>
        <end position="519"/>
    </location>
</feature>
<dbReference type="Gene3D" id="1.20.1730.10">
    <property type="entry name" value="Sodium/glucose cotransporter"/>
    <property type="match status" value="1"/>
</dbReference>
<feature type="transmembrane region" description="Helical" evidence="12">
    <location>
        <begin position="157"/>
        <end position="177"/>
    </location>
</feature>
<keyword evidence="6 12" id="KW-1133">Transmembrane helix</keyword>